<gene>
    <name evidence="5" type="ORF">SEMRO_413_G138170.1</name>
</gene>
<feature type="compositionally biased region" description="Low complexity" evidence="3">
    <location>
        <begin position="444"/>
        <end position="462"/>
    </location>
</feature>
<dbReference type="PROSITE" id="PS50118">
    <property type="entry name" value="HMG_BOX_2"/>
    <property type="match status" value="1"/>
</dbReference>
<evidence type="ECO:0000313" key="6">
    <source>
        <dbReference type="Proteomes" id="UP001153069"/>
    </source>
</evidence>
<evidence type="ECO:0000256" key="3">
    <source>
        <dbReference type="SAM" id="MobiDB-lite"/>
    </source>
</evidence>
<feature type="DNA-binding region" description="HMG box" evidence="2">
    <location>
        <begin position="41"/>
        <end position="147"/>
    </location>
</feature>
<accession>A0A9N8DVZ0</accession>
<dbReference type="AlphaFoldDB" id="A0A9N8DVZ0"/>
<keyword evidence="6" id="KW-1185">Reference proteome</keyword>
<name>A0A9N8DVZ0_9STRA</name>
<keyword evidence="1 2" id="KW-0238">DNA-binding</keyword>
<comment type="caution">
    <text evidence="5">The sequence shown here is derived from an EMBL/GenBank/DDBJ whole genome shotgun (WGS) entry which is preliminary data.</text>
</comment>
<dbReference type="OrthoDB" id="49060at2759"/>
<proteinExistence type="predicted"/>
<dbReference type="SMART" id="SM00398">
    <property type="entry name" value="HMG"/>
    <property type="match status" value="1"/>
</dbReference>
<dbReference type="Pfam" id="PF00505">
    <property type="entry name" value="HMG_box"/>
    <property type="match status" value="1"/>
</dbReference>
<dbReference type="EMBL" id="CAICTM010000412">
    <property type="protein sequence ID" value="CAB9509988.1"/>
    <property type="molecule type" value="Genomic_DNA"/>
</dbReference>
<organism evidence="5 6">
    <name type="scientific">Seminavis robusta</name>
    <dbReference type="NCBI Taxonomy" id="568900"/>
    <lineage>
        <taxon>Eukaryota</taxon>
        <taxon>Sar</taxon>
        <taxon>Stramenopiles</taxon>
        <taxon>Ochrophyta</taxon>
        <taxon>Bacillariophyta</taxon>
        <taxon>Bacillariophyceae</taxon>
        <taxon>Bacillariophycidae</taxon>
        <taxon>Naviculales</taxon>
        <taxon>Naviculaceae</taxon>
        <taxon>Seminavis</taxon>
    </lineage>
</organism>
<feature type="region of interest" description="Disordered" evidence="3">
    <location>
        <begin position="56"/>
        <end position="105"/>
    </location>
</feature>
<evidence type="ECO:0000256" key="1">
    <source>
        <dbReference type="ARBA" id="ARBA00023125"/>
    </source>
</evidence>
<evidence type="ECO:0000256" key="2">
    <source>
        <dbReference type="PROSITE-ProRule" id="PRU00267"/>
    </source>
</evidence>
<evidence type="ECO:0000259" key="4">
    <source>
        <dbReference type="PROSITE" id="PS50118"/>
    </source>
</evidence>
<protein>
    <recommendedName>
        <fullName evidence="4">HMG box domain-containing protein</fullName>
    </recommendedName>
</protein>
<reference evidence="5" key="1">
    <citation type="submission" date="2020-06" db="EMBL/GenBank/DDBJ databases">
        <authorList>
            <consortium name="Plant Systems Biology data submission"/>
        </authorList>
    </citation>
    <scope>NUCLEOTIDE SEQUENCE</scope>
    <source>
        <strain evidence="5">D6</strain>
    </source>
</reference>
<dbReference type="InterPro" id="IPR036910">
    <property type="entry name" value="HMG_box_dom_sf"/>
</dbReference>
<feature type="region of interest" description="Disordered" evidence="3">
    <location>
        <begin position="123"/>
        <end position="279"/>
    </location>
</feature>
<feature type="compositionally biased region" description="Basic and acidic residues" evidence="3">
    <location>
        <begin position="127"/>
        <end position="167"/>
    </location>
</feature>
<keyword evidence="2" id="KW-0539">Nucleus</keyword>
<dbReference type="GO" id="GO:0005634">
    <property type="term" value="C:nucleus"/>
    <property type="evidence" value="ECO:0007669"/>
    <property type="project" value="UniProtKB-UniRule"/>
</dbReference>
<dbReference type="Gene3D" id="1.10.30.10">
    <property type="entry name" value="High mobility group box domain"/>
    <property type="match status" value="1"/>
</dbReference>
<dbReference type="SUPFAM" id="SSF47095">
    <property type="entry name" value="HMG-box"/>
    <property type="match status" value="1"/>
</dbReference>
<dbReference type="GO" id="GO:0003677">
    <property type="term" value="F:DNA binding"/>
    <property type="evidence" value="ECO:0007669"/>
    <property type="project" value="UniProtKB-UniRule"/>
</dbReference>
<feature type="compositionally biased region" description="Pro residues" evidence="3">
    <location>
        <begin position="362"/>
        <end position="371"/>
    </location>
</feature>
<dbReference type="PANTHER" id="PTHR48112">
    <property type="entry name" value="HIGH MOBILITY GROUP PROTEIN DSP1"/>
    <property type="match status" value="1"/>
</dbReference>
<feature type="compositionally biased region" description="Basic and acidic residues" evidence="3">
    <location>
        <begin position="241"/>
        <end position="255"/>
    </location>
</feature>
<feature type="region of interest" description="Disordered" evidence="3">
    <location>
        <begin position="1"/>
        <end position="41"/>
    </location>
</feature>
<sequence length="496" mass="55318">MDHQERPDPLASTASPSPAKAEKGRKKQSPAQPWKKPPGFPKRYLSAYNLFFKQERERLLKNKPGSEGGEGPDGDDAIPMKPELPDPNAPKAKGPRKHARSSGIGFANLARIVAKKWKTLDPALKAPFEEVANRDKERYKKEMVVWRAQQEKKKQSKENGSRGENGGDTKVSAMQHGDPKADPSLVPDISHAQPDAAQHGHESFHPSSPGSEARLPGRQSMPPSQHDAHLSAWNNYGAPPTHDRSLYAREADRHPPGSARYMEYDRPTSAFSPGPGGRRPEEDYYRYAWWDGYDYRYDHRYDRNFYAPPYAMPYHAQGRQMPGMHYRGPDAGRPMPMRHIPPTSSPYPQNGLGSSSFDGYYPQPPPPPPGHHPTAQQHPDNLPSQRKHYAQPPTYPPPPSHGKNRGTPPQAYHARQPNSPDSEETWQRPASRDHFEPPGNEPTSAASDSKRAAIAAAPSDSSQPLALKHQDGSEFETVETNLDNDTVDFLTTLELE</sequence>
<dbReference type="InterPro" id="IPR009071">
    <property type="entry name" value="HMG_box_dom"/>
</dbReference>
<dbReference type="PANTHER" id="PTHR48112:SF22">
    <property type="entry name" value="MITOCHONDRIAL TRANSCRIPTION FACTOR A, ISOFORM B"/>
    <property type="match status" value="1"/>
</dbReference>
<evidence type="ECO:0000313" key="5">
    <source>
        <dbReference type="EMBL" id="CAB9509988.1"/>
    </source>
</evidence>
<feature type="domain" description="HMG box" evidence="4">
    <location>
        <begin position="41"/>
        <end position="147"/>
    </location>
</feature>
<dbReference type="InterPro" id="IPR050342">
    <property type="entry name" value="HMGB"/>
</dbReference>
<dbReference type="Proteomes" id="UP001153069">
    <property type="component" value="Unassembled WGS sequence"/>
</dbReference>
<feature type="region of interest" description="Disordered" evidence="3">
    <location>
        <begin position="321"/>
        <end position="480"/>
    </location>
</feature>
<feature type="compositionally biased region" description="Polar residues" evidence="3">
    <location>
        <begin position="346"/>
        <end position="357"/>
    </location>
</feature>